<keyword evidence="1" id="KW-0732">Signal</keyword>
<keyword evidence="5" id="KW-1185">Reference proteome</keyword>
<organism evidence="4 5">
    <name type="scientific">Mucilaginibacter hurinus</name>
    <dbReference type="NCBI Taxonomy" id="2201324"/>
    <lineage>
        <taxon>Bacteria</taxon>
        <taxon>Pseudomonadati</taxon>
        <taxon>Bacteroidota</taxon>
        <taxon>Sphingobacteriia</taxon>
        <taxon>Sphingobacteriales</taxon>
        <taxon>Sphingobacteriaceae</taxon>
        <taxon>Mucilaginibacter</taxon>
    </lineage>
</organism>
<evidence type="ECO:0000259" key="2">
    <source>
        <dbReference type="Pfam" id="PF07944"/>
    </source>
</evidence>
<evidence type="ECO:0000313" key="5">
    <source>
        <dbReference type="Proteomes" id="UP000253209"/>
    </source>
</evidence>
<dbReference type="InterPro" id="IPR012878">
    <property type="entry name" value="Beta-AFase-like_GH127_cat"/>
</dbReference>
<feature type="signal peptide" evidence="1">
    <location>
        <begin position="1"/>
        <end position="22"/>
    </location>
</feature>
<feature type="domain" description="Non-reducing end beta-L-arabinofuranosidase-like GH127 middle" evidence="3">
    <location>
        <begin position="414"/>
        <end position="511"/>
    </location>
</feature>
<dbReference type="SUPFAM" id="SSF48208">
    <property type="entry name" value="Six-hairpin glycosidases"/>
    <property type="match status" value="1"/>
</dbReference>
<dbReference type="Pfam" id="PF07944">
    <property type="entry name" value="Beta-AFase-like_GH127_cat"/>
    <property type="match status" value="1"/>
</dbReference>
<dbReference type="OrthoDB" id="9757939at2"/>
<dbReference type="InterPro" id="IPR049174">
    <property type="entry name" value="Beta-AFase-like"/>
</dbReference>
<name>A0A367GLC2_9SPHI</name>
<dbReference type="GO" id="GO:0005975">
    <property type="term" value="P:carbohydrate metabolic process"/>
    <property type="evidence" value="ECO:0007669"/>
    <property type="project" value="InterPro"/>
</dbReference>
<feature type="chain" id="PRO_5016677801" description="Glycoside hydrolase family 127 protein" evidence="1">
    <location>
        <begin position="23"/>
        <end position="660"/>
    </location>
</feature>
<dbReference type="InterPro" id="IPR049046">
    <property type="entry name" value="Beta-AFase-like_GH127_middle"/>
</dbReference>
<dbReference type="Pfam" id="PF20736">
    <property type="entry name" value="Glyco_hydro127M"/>
    <property type="match status" value="1"/>
</dbReference>
<dbReference type="AlphaFoldDB" id="A0A367GLC2"/>
<dbReference type="Gene3D" id="1.50.10.20">
    <property type="match status" value="1"/>
</dbReference>
<evidence type="ECO:0000259" key="3">
    <source>
        <dbReference type="Pfam" id="PF20736"/>
    </source>
</evidence>
<dbReference type="PANTHER" id="PTHR43465">
    <property type="entry name" value="DUF1680 DOMAIN PROTEIN (AFU_ORTHOLOGUE AFUA_1G08910)"/>
    <property type="match status" value="1"/>
</dbReference>
<comment type="caution">
    <text evidence="4">The sequence shown here is derived from an EMBL/GenBank/DDBJ whole genome shotgun (WGS) entry which is preliminary data.</text>
</comment>
<dbReference type="InterPro" id="IPR008928">
    <property type="entry name" value="6-hairpin_glycosidase_sf"/>
</dbReference>
<evidence type="ECO:0008006" key="6">
    <source>
        <dbReference type="Google" id="ProtNLM"/>
    </source>
</evidence>
<protein>
    <recommendedName>
        <fullName evidence="6">Glycoside hydrolase family 127 protein</fullName>
    </recommendedName>
</protein>
<dbReference type="EMBL" id="QGDC01000007">
    <property type="protein sequence ID" value="RCH54259.1"/>
    <property type="molecule type" value="Genomic_DNA"/>
</dbReference>
<dbReference type="PANTHER" id="PTHR43465:SF2">
    <property type="entry name" value="DUF1680 DOMAIN PROTEIN (AFU_ORTHOLOGUE AFUA_1G08910)"/>
    <property type="match status" value="1"/>
</dbReference>
<gene>
    <name evidence="4" type="ORF">DJ568_13260</name>
</gene>
<accession>A0A367GLC2</accession>
<evidence type="ECO:0000313" key="4">
    <source>
        <dbReference type="EMBL" id="RCH54259.1"/>
    </source>
</evidence>
<dbReference type="Proteomes" id="UP000253209">
    <property type="component" value="Unassembled WGS sequence"/>
</dbReference>
<dbReference type="RefSeq" id="WP_114005770.1">
    <property type="nucleotide sequence ID" value="NZ_QGDC01000007.1"/>
</dbReference>
<evidence type="ECO:0000256" key="1">
    <source>
        <dbReference type="SAM" id="SignalP"/>
    </source>
</evidence>
<reference evidence="4 5" key="1">
    <citation type="submission" date="2018-05" db="EMBL/GenBank/DDBJ databases">
        <title>Mucilaginibacter hurinus sp. nov., isolated from briquette warehouse soil.</title>
        <authorList>
            <person name="Choi L."/>
        </authorList>
    </citation>
    <scope>NUCLEOTIDE SEQUENCE [LARGE SCALE GENOMIC DNA]</scope>
    <source>
        <strain evidence="4 5">ZR32</strain>
    </source>
</reference>
<sequence length="660" mass="74128">MRRSLSIAFIAACMFIPAWSIAQQKKYKAAAHPAYSRYSMFSPVKITPQGWLRTFLNYQKSGLTGHIENAGYPFNTVMWTGVVNDKMEDRFWWPYEQSGYYIDGAIKAGYLLRDTFLLNKAKKQVDFVLNKKNPDGRLGPQDLKGRWNRWPYAGFLRSFMTEYAVTGNPQIIEVMQKHYATYKGEDFADELDLANAEELCWLYGITGDVSLLKMAETAYATFKSDHKYRDRDGRDIIFGSDRVPDYHGVVYIELVKIPAILYSYTGKKSYLDEALNGIAKMEKNDMLASGIPSSNEHFNGINEMAGHETCNLATIPYTYGHMLQITGDARWADKIEKAVFNGGIGAITKDFKQQQYFSAPNQFIANFDSNHLGYNNARMAFLPGHDTECCTGNVNRFMPYYIQQMWLKTKNGGIAASLYGASEINAVVGTANVPVKIVETTKYPFEEAVTFEVQTKKSVKFPFSMRIPAWCTGASVTVNGKQVAGTVVAGEFFEINRMFANGDKIAINLPMSVKLTNWPNNGVGIERGPIVYSYPITAKIDTISTDYKKATKDFPGLGLNPAADWNYALAINNVNNVQVIKNSNYTYPWAEGAAPVKLKVPAQQLKNWKLHSYVDTAANKTIYQTSPFPSNRETDGDSKDIELVPYGSTLLRVTVFPKVQ</sequence>
<feature type="domain" description="Non-reducing end beta-L-arabinofuranosidase-like GH127 catalytic" evidence="2">
    <location>
        <begin position="142"/>
        <end position="401"/>
    </location>
</feature>
<proteinExistence type="predicted"/>